<dbReference type="AlphaFoldDB" id="A0A067CWP5"/>
<name>A0A067CWP5_SAPPC</name>
<proteinExistence type="inferred from homology"/>
<dbReference type="PANTHER" id="PTHR22883:SF445">
    <property type="entry name" value="PALMITOYLTRANSFERASE"/>
    <property type="match status" value="1"/>
</dbReference>
<evidence type="ECO:0000256" key="2">
    <source>
        <dbReference type="ARBA" id="ARBA00022679"/>
    </source>
</evidence>
<dbReference type="EMBL" id="KK583199">
    <property type="protein sequence ID" value="KDO30966.1"/>
    <property type="molecule type" value="Genomic_DNA"/>
</dbReference>
<evidence type="ECO:0000256" key="1">
    <source>
        <dbReference type="ARBA" id="ARBA00004141"/>
    </source>
</evidence>
<dbReference type="GO" id="GO:0019706">
    <property type="term" value="F:protein-cysteine S-palmitoyltransferase activity"/>
    <property type="evidence" value="ECO:0007669"/>
    <property type="project" value="UniProtKB-EC"/>
</dbReference>
<feature type="transmembrane region" description="Helical" evidence="7">
    <location>
        <begin position="107"/>
        <end position="129"/>
    </location>
</feature>
<dbReference type="PROSITE" id="PS50216">
    <property type="entry name" value="DHHC"/>
    <property type="match status" value="1"/>
</dbReference>
<evidence type="ECO:0000259" key="8">
    <source>
        <dbReference type="Pfam" id="PF01529"/>
    </source>
</evidence>
<feature type="transmembrane region" description="Helical" evidence="7">
    <location>
        <begin position="203"/>
        <end position="227"/>
    </location>
</feature>
<evidence type="ECO:0000313" key="10">
    <source>
        <dbReference type="Proteomes" id="UP000030745"/>
    </source>
</evidence>
<feature type="transmembrane region" description="Helical" evidence="7">
    <location>
        <begin position="6"/>
        <end position="24"/>
    </location>
</feature>
<dbReference type="OMA" id="HIYLIWA"/>
<keyword evidence="5 7" id="KW-0472">Membrane</keyword>
<evidence type="ECO:0000256" key="7">
    <source>
        <dbReference type="RuleBase" id="RU079119"/>
    </source>
</evidence>
<dbReference type="Pfam" id="PF01529">
    <property type="entry name" value="DHHC"/>
    <property type="match status" value="1"/>
</dbReference>
<dbReference type="OrthoDB" id="5977743at2759"/>
<accession>A0A067CWP5</accession>
<dbReference type="GeneID" id="24126620"/>
<evidence type="ECO:0000256" key="5">
    <source>
        <dbReference type="ARBA" id="ARBA00023136"/>
    </source>
</evidence>
<keyword evidence="2 7" id="KW-0808">Transferase</keyword>
<comment type="similarity">
    <text evidence="7">Belongs to the DHHC palmitoyltransferase family.</text>
</comment>
<dbReference type="PANTHER" id="PTHR22883">
    <property type="entry name" value="ZINC FINGER DHHC DOMAIN CONTAINING PROTEIN"/>
    <property type="match status" value="1"/>
</dbReference>
<evidence type="ECO:0000256" key="3">
    <source>
        <dbReference type="ARBA" id="ARBA00022692"/>
    </source>
</evidence>
<gene>
    <name evidence="9" type="ORF">SPRG_04154</name>
</gene>
<dbReference type="InterPro" id="IPR039859">
    <property type="entry name" value="PFA4/ZDH16/20/ERF2-like"/>
</dbReference>
<dbReference type="KEGG" id="spar:SPRG_04154"/>
<comment type="subcellular location">
    <subcellularLocation>
        <location evidence="1">Membrane</location>
        <topology evidence="1">Multi-pass membrane protein</topology>
    </subcellularLocation>
</comment>
<evidence type="ECO:0000256" key="4">
    <source>
        <dbReference type="ARBA" id="ARBA00022989"/>
    </source>
</evidence>
<dbReference type="InterPro" id="IPR001594">
    <property type="entry name" value="Palmitoyltrfase_DHHC"/>
</dbReference>
<dbReference type="GO" id="GO:0016020">
    <property type="term" value="C:membrane"/>
    <property type="evidence" value="ECO:0007669"/>
    <property type="project" value="UniProtKB-SubCell"/>
</dbReference>
<reference evidence="9 10" key="1">
    <citation type="journal article" date="2013" name="PLoS Genet.">
        <title>Distinctive expansion of potential virulence genes in the genome of the oomycete fish pathogen Saprolegnia parasitica.</title>
        <authorList>
            <person name="Jiang R.H."/>
            <person name="de Bruijn I."/>
            <person name="Haas B.J."/>
            <person name="Belmonte R."/>
            <person name="Lobach L."/>
            <person name="Christie J."/>
            <person name="van den Ackerveken G."/>
            <person name="Bottin A."/>
            <person name="Bulone V."/>
            <person name="Diaz-Moreno S.M."/>
            <person name="Dumas B."/>
            <person name="Fan L."/>
            <person name="Gaulin E."/>
            <person name="Govers F."/>
            <person name="Grenville-Briggs L.J."/>
            <person name="Horner N.R."/>
            <person name="Levin J.Z."/>
            <person name="Mammella M."/>
            <person name="Meijer H.J."/>
            <person name="Morris P."/>
            <person name="Nusbaum C."/>
            <person name="Oome S."/>
            <person name="Phillips A.J."/>
            <person name="van Rooyen D."/>
            <person name="Rzeszutek E."/>
            <person name="Saraiva M."/>
            <person name="Secombes C.J."/>
            <person name="Seidl M.F."/>
            <person name="Snel B."/>
            <person name="Stassen J.H."/>
            <person name="Sykes S."/>
            <person name="Tripathy S."/>
            <person name="van den Berg H."/>
            <person name="Vega-Arreguin J.C."/>
            <person name="Wawra S."/>
            <person name="Young S.K."/>
            <person name="Zeng Q."/>
            <person name="Dieguez-Uribeondo J."/>
            <person name="Russ C."/>
            <person name="Tyler B.M."/>
            <person name="van West P."/>
        </authorList>
    </citation>
    <scope>NUCLEOTIDE SEQUENCE [LARGE SCALE GENOMIC DNA]</scope>
    <source>
        <strain evidence="9 10">CBS 223.65</strain>
    </source>
</reference>
<protein>
    <recommendedName>
        <fullName evidence="7">Palmitoyltransferase</fullName>
        <ecNumber evidence="7">2.3.1.225</ecNumber>
    </recommendedName>
</protein>
<keyword evidence="4 7" id="KW-1133">Transmembrane helix</keyword>
<feature type="transmembrane region" description="Helical" evidence="7">
    <location>
        <begin position="81"/>
        <end position="101"/>
    </location>
</feature>
<sequence>MLFLAALVLFLVTSLLVVIVIFCANDTSDGVMGRLHRWLLNDVPNALGDAILSLCGERAHRQVIATVQYVLYERNPLMQMVYLLLVGGGYGLFLIYGQPLIPNVYLAPHHTICVLFLATAALCTFFQACSTSAGILNERTSRWHDHYPFDGVMYKKDNTCSTCKCIKLARSKHCTVCNVCVPRFDHRSSVLNACVGERNYKNFLAFIITNACFLVYGAYVLTCILLSEVVNLQLFQSQFVDQTTGAPTNATTFIVFRYMLHIHPVNMMLLFICVVMGAALTLFSLFHLRLVAQNRTTNEFFKQRSVRTAPRDAYTLESLWANVAEVLFPVCDQRLQKALDLHHAKAKQE</sequence>
<dbReference type="GO" id="GO:0005794">
    <property type="term" value="C:Golgi apparatus"/>
    <property type="evidence" value="ECO:0007669"/>
    <property type="project" value="TreeGrafter"/>
</dbReference>
<keyword evidence="3 7" id="KW-0812">Transmembrane</keyword>
<evidence type="ECO:0000313" key="9">
    <source>
        <dbReference type="EMBL" id="KDO30966.1"/>
    </source>
</evidence>
<comment type="domain">
    <text evidence="7">The DHHC domain is required for palmitoyltransferase activity.</text>
</comment>
<dbReference type="STRING" id="695850.A0A067CWP5"/>
<keyword evidence="10" id="KW-1185">Reference proteome</keyword>
<evidence type="ECO:0000256" key="6">
    <source>
        <dbReference type="ARBA" id="ARBA00023315"/>
    </source>
</evidence>
<dbReference type="GO" id="GO:0006612">
    <property type="term" value="P:protein targeting to membrane"/>
    <property type="evidence" value="ECO:0007669"/>
    <property type="project" value="TreeGrafter"/>
</dbReference>
<feature type="transmembrane region" description="Helical" evidence="7">
    <location>
        <begin position="267"/>
        <end position="288"/>
    </location>
</feature>
<dbReference type="RefSeq" id="XP_012198150.1">
    <property type="nucleotide sequence ID" value="XM_012342760.1"/>
</dbReference>
<dbReference type="GO" id="GO:0005783">
    <property type="term" value="C:endoplasmic reticulum"/>
    <property type="evidence" value="ECO:0007669"/>
    <property type="project" value="TreeGrafter"/>
</dbReference>
<dbReference type="EC" id="2.3.1.225" evidence="7"/>
<keyword evidence="6 7" id="KW-0012">Acyltransferase</keyword>
<dbReference type="Proteomes" id="UP000030745">
    <property type="component" value="Unassembled WGS sequence"/>
</dbReference>
<dbReference type="VEuPathDB" id="FungiDB:SPRG_04154"/>
<organism evidence="9 10">
    <name type="scientific">Saprolegnia parasitica (strain CBS 223.65)</name>
    <dbReference type="NCBI Taxonomy" id="695850"/>
    <lineage>
        <taxon>Eukaryota</taxon>
        <taxon>Sar</taxon>
        <taxon>Stramenopiles</taxon>
        <taxon>Oomycota</taxon>
        <taxon>Saprolegniomycetes</taxon>
        <taxon>Saprolegniales</taxon>
        <taxon>Saprolegniaceae</taxon>
        <taxon>Saprolegnia</taxon>
    </lineage>
</organism>
<comment type="catalytic activity">
    <reaction evidence="7">
        <text>L-cysteinyl-[protein] + hexadecanoyl-CoA = S-hexadecanoyl-L-cysteinyl-[protein] + CoA</text>
        <dbReference type="Rhea" id="RHEA:36683"/>
        <dbReference type="Rhea" id="RHEA-COMP:10131"/>
        <dbReference type="Rhea" id="RHEA-COMP:11032"/>
        <dbReference type="ChEBI" id="CHEBI:29950"/>
        <dbReference type="ChEBI" id="CHEBI:57287"/>
        <dbReference type="ChEBI" id="CHEBI:57379"/>
        <dbReference type="ChEBI" id="CHEBI:74151"/>
        <dbReference type="EC" id="2.3.1.225"/>
    </reaction>
</comment>
<feature type="domain" description="Palmitoyltransferase DHHC" evidence="8">
    <location>
        <begin position="155"/>
        <end position="303"/>
    </location>
</feature>